<dbReference type="GO" id="GO:0004314">
    <property type="term" value="F:[acyl-carrier-protein] S-malonyltransferase activity"/>
    <property type="evidence" value="ECO:0007669"/>
    <property type="project" value="UniProtKB-EC"/>
</dbReference>
<feature type="active site" evidence="7">
    <location>
        <position position="200"/>
    </location>
</feature>
<keyword evidence="10" id="KW-1185">Reference proteome</keyword>
<dbReference type="InterPro" id="IPR024925">
    <property type="entry name" value="Malonyl_CoA-ACP_transAc"/>
</dbReference>
<dbReference type="Gene3D" id="3.30.70.250">
    <property type="entry name" value="Malonyl-CoA ACP transacylase, ACP-binding"/>
    <property type="match status" value="1"/>
</dbReference>
<dbReference type="PANTHER" id="PTHR42681:SF1">
    <property type="entry name" value="MALONYL-COA-ACYL CARRIER PROTEIN TRANSACYLASE, MITOCHONDRIAL"/>
    <property type="match status" value="1"/>
</dbReference>
<proteinExistence type="inferred from homology"/>
<evidence type="ECO:0000256" key="6">
    <source>
        <dbReference type="PIRNR" id="PIRNR000446"/>
    </source>
</evidence>
<evidence type="ECO:0000256" key="7">
    <source>
        <dbReference type="PIRSR" id="PIRSR000446-1"/>
    </source>
</evidence>
<evidence type="ECO:0000256" key="3">
    <source>
        <dbReference type="ARBA" id="ARBA00022679"/>
    </source>
</evidence>
<dbReference type="InterPro" id="IPR014043">
    <property type="entry name" value="Acyl_transferase_dom"/>
</dbReference>
<evidence type="ECO:0000313" key="9">
    <source>
        <dbReference type="EMBL" id="CAA0100324.1"/>
    </source>
</evidence>
<dbReference type="SUPFAM" id="SSF52151">
    <property type="entry name" value="FabD/lysophospholipase-like"/>
    <property type="match status" value="1"/>
</dbReference>
<dbReference type="PIRSF" id="PIRSF000446">
    <property type="entry name" value="Mct"/>
    <property type="match status" value="1"/>
</dbReference>
<feature type="domain" description="Malonyl-CoA:ACP transacylase (MAT)" evidence="8">
    <location>
        <begin position="12"/>
        <end position="296"/>
    </location>
</feature>
<dbReference type="RefSeq" id="WP_159599252.1">
    <property type="nucleotide sequence ID" value="NZ_CACSAS010000001.1"/>
</dbReference>
<dbReference type="GO" id="GO:0006633">
    <property type="term" value="P:fatty acid biosynthetic process"/>
    <property type="evidence" value="ECO:0007669"/>
    <property type="project" value="TreeGrafter"/>
</dbReference>
<gene>
    <name evidence="9" type="primary">fabD_2</name>
    <name evidence="9" type="ORF">STARVERO_02598</name>
</gene>
<evidence type="ECO:0000256" key="5">
    <source>
        <dbReference type="ARBA" id="ARBA00048462"/>
    </source>
</evidence>
<dbReference type="EC" id="2.3.1.39" evidence="1 6"/>
<evidence type="ECO:0000313" key="10">
    <source>
        <dbReference type="Proteomes" id="UP000433050"/>
    </source>
</evidence>
<dbReference type="Proteomes" id="UP000433050">
    <property type="component" value="Unassembled WGS sequence"/>
</dbReference>
<keyword evidence="3 6" id="KW-0808">Transferase</keyword>
<dbReference type="Pfam" id="PF00698">
    <property type="entry name" value="Acyl_transf_1"/>
    <property type="match status" value="1"/>
</dbReference>
<dbReference type="EMBL" id="CACSAS010000001">
    <property type="protein sequence ID" value="CAA0100324.1"/>
    <property type="molecule type" value="Genomic_DNA"/>
</dbReference>
<keyword evidence="4 6" id="KW-0012">Acyltransferase</keyword>
<evidence type="ECO:0000259" key="8">
    <source>
        <dbReference type="SMART" id="SM00827"/>
    </source>
</evidence>
<protein>
    <recommendedName>
        <fullName evidence="2 6">Malonyl CoA-acyl carrier protein transacylase</fullName>
        <ecNumber evidence="1 6">2.3.1.39</ecNumber>
    </recommendedName>
</protein>
<dbReference type="GO" id="GO:0005829">
    <property type="term" value="C:cytosol"/>
    <property type="evidence" value="ECO:0007669"/>
    <property type="project" value="TreeGrafter"/>
</dbReference>
<reference evidence="9 10" key="1">
    <citation type="submission" date="2019-12" db="EMBL/GenBank/DDBJ databases">
        <authorList>
            <person name="Reyes-Prieto M."/>
        </authorList>
    </citation>
    <scope>NUCLEOTIDE SEQUENCE [LARGE SCALE GENOMIC DNA]</scope>
    <source>
        <strain evidence="9">HF14-78462</strain>
    </source>
</reference>
<organism evidence="9 10">
    <name type="scientific">Starkeya nomas</name>
    <dbReference type="NCBI Taxonomy" id="2666134"/>
    <lineage>
        <taxon>Bacteria</taxon>
        <taxon>Pseudomonadati</taxon>
        <taxon>Pseudomonadota</taxon>
        <taxon>Alphaproteobacteria</taxon>
        <taxon>Hyphomicrobiales</taxon>
        <taxon>Xanthobacteraceae</taxon>
        <taxon>Starkeya</taxon>
    </lineage>
</organism>
<dbReference type="InterPro" id="IPR016036">
    <property type="entry name" value="Malonyl_transacylase_ACP-bd"/>
</dbReference>
<dbReference type="Gene3D" id="3.40.366.10">
    <property type="entry name" value="Malonyl-Coenzyme A Acyl Carrier Protein, domain 2"/>
    <property type="match status" value="1"/>
</dbReference>
<sequence length="301" mass="31375">MTTAPTPRTALLFPGQGSQSVGMLAALPPHPAIAATLDEASERLGHDWRELDTAEALAGTRAAQLALLIAGVATARALAAEAVAVDAVLGHSVGAFPAAVAAGVLDFADALRLVALRGERMARLFPAGYGMAAVLGLPARTLRDLVARARASGDLYLSNYNAPRQIVVAGAEPALDALCRLAVEAGARKAERLAVATLSHCPLLEPVADALAGAIAAMPVRPPRLLYASARRARVLTEAPAIAQDLARNVAEPVLWHDAVELLVERGMELFLQAPPGTVLADLLVEAHPDMRVRQAEALLR</sequence>
<dbReference type="InterPro" id="IPR016035">
    <property type="entry name" value="Acyl_Trfase/lysoPLipase"/>
</dbReference>
<evidence type="ECO:0000256" key="4">
    <source>
        <dbReference type="ARBA" id="ARBA00023315"/>
    </source>
</evidence>
<feature type="active site" evidence="7">
    <location>
        <position position="92"/>
    </location>
</feature>
<comment type="similarity">
    <text evidence="6">Belongs to the fabD family.</text>
</comment>
<accession>A0A5S9P9J6</accession>
<dbReference type="SMART" id="SM00827">
    <property type="entry name" value="PKS_AT"/>
    <property type="match status" value="1"/>
</dbReference>
<dbReference type="SUPFAM" id="SSF55048">
    <property type="entry name" value="Probable ACP-binding domain of malonyl-CoA ACP transacylase"/>
    <property type="match status" value="1"/>
</dbReference>
<comment type="catalytic activity">
    <reaction evidence="5 6">
        <text>holo-[ACP] + malonyl-CoA = malonyl-[ACP] + CoA</text>
        <dbReference type="Rhea" id="RHEA:41792"/>
        <dbReference type="Rhea" id="RHEA-COMP:9623"/>
        <dbReference type="Rhea" id="RHEA-COMP:9685"/>
        <dbReference type="ChEBI" id="CHEBI:57287"/>
        <dbReference type="ChEBI" id="CHEBI:57384"/>
        <dbReference type="ChEBI" id="CHEBI:64479"/>
        <dbReference type="ChEBI" id="CHEBI:78449"/>
        <dbReference type="EC" id="2.3.1.39"/>
    </reaction>
</comment>
<dbReference type="AlphaFoldDB" id="A0A5S9P9J6"/>
<evidence type="ECO:0000256" key="2">
    <source>
        <dbReference type="ARBA" id="ARBA00018953"/>
    </source>
</evidence>
<dbReference type="InterPro" id="IPR001227">
    <property type="entry name" value="Ac_transferase_dom_sf"/>
</dbReference>
<evidence type="ECO:0000256" key="1">
    <source>
        <dbReference type="ARBA" id="ARBA00013258"/>
    </source>
</evidence>
<dbReference type="InterPro" id="IPR050858">
    <property type="entry name" value="Mal-CoA-ACP_Trans/PKS_FabD"/>
</dbReference>
<name>A0A5S9P9J6_9HYPH</name>
<dbReference type="PANTHER" id="PTHR42681">
    <property type="entry name" value="MALONYL-COA-ACYL CARRIER PROTEIN TRANSACYLASE, MITOCHONDRIAL"/>
    <property type="match status" value="1"/>
</dbReference>